<accession>A0A1F5NT84</accession>
<dbReference type="AlphaFoldDB" id="A0A1F5NT84"/>
<protein>
    <submittedName>
        <fullName evidence="1">Uncharacterized protein</fullName>
    </submittedName>
</protein>
<dbReference type="STRING" id="1817822.A2826_00740"/>
<name>A0A1F5NT84_9BACT</name>
<gene>
    <name evidence="1" type="ORF">A2826_00740</name>
</gene>
<organism evidence="1 2">
    <name type="scientific">Candidatus Doudnabacteria bacterium RIFCSPHIGHO2_01_FULL_43_23</name>
    <dbReference type="NCBI Taxonomy" id="1817822"/>
    <lineage>
        <taxon>Bacteria</taxon>
        <taxon>Candidatus Doudnaibacteriota</taxon>
    </lineage>
</organism>
<evidence type="ECO:0000313" key="2">
    <source>
        <dbReference type="Proteomes" id="UP000177912"/>
    </source>
</evidence>
<sequence length="272" mass="30125">MQTKSIKNNLIYVISVIYLMGLLFLGSVSAEETTQAHKNGELVISNGTVYLIKDGKRFGFKTAEEFISHGYTFDMALTANSWDLALPYAGEMTARDGSYVLDTSDGRTLYFIYQGVARPLAHSLFLTTLGLQGRSFFQIDLSSYPKAQTTGFEYLYLSHPSGALIIKSGDSTIFQVTDSGLRPFSAFSVFQSYRYDFSMVLSANLEDGKLPVLQPIEYRNGSLLNDKGTIFLVVDGKKYGFKTWESFVARGYSLNAVIEGDTTGISEGESFQ</sequence>
<evidence type="ECO:0000313" key="1">
    <source>
        <dbReference type="EMBL" id="OGE80879.1"/>
    </source>
</evidence>
<reference evidence="1 2" key="1">
    <citation type="journal article" date="2016" name="Nat. Commun.">
        <title>Thousands of microbial genomes shed light on interconnected biogeochemical processes in an aquifer system.</title>
        <authorList>
            <person name="Anantharaman K."/>
            <person name="Brown C.T."/>
            <person name="Hug L.A."/>
            <person name="Sharon I."/>
            <person name="Castelle C.J."/>
            <person name="Probst A.J."/>
            <person name="Thomas B.C."/>
            <person name="Singh A."/>
            <person name="Wilkins M.J."/>
            <person name="Karaoz U."/>
            <person name="Brodie E.L."/>
            <person name="Williams K.H."/>
            <person name="Hubbard S.S."/>
            <person name="Banfield J.F."/>
        </authorList>
    </citation>
    <scope>NUCLEOTIDE SEQUENCE [LARGE SCALE GENOMIC DNA]</scope>
</reference>
<proteinExistence type="predicted"/>
<dbReference type="Proteomes" id="UP000177912">
    <property type="component" value="Unassembled WGS sequence"/>
</dbReference>
<comment type="caution">
    <text evidence="1">The sequence shown here is derived from an EMBL/GenBank/DDBJ whole genome shotgun (WGS) entry which is preliminary data.</text>
</comment>
<dbReference type="EMBL" id="MFEI01000017">
    <property type="protein sequence ID" value="OGE80879.1"/>
    <property type="molecule type" value="Genomic_DNA"/>
</dbReference>